<feature type="compositionally biased region" description="Low complexity" evidence="1">
    <location>
        <begin position="142"/>
        <end position="152"/>
    </location>
</feature>
<dbReference type="EMBL" id="KJ433976">
    <property type="protein sequence ID" value="AHJ88598.1"/>
    <property type="molecule type" value="Genomic_DNA"/>
</dbReference>
<feature type="region of interest" description="Disordered" evidence="1">
    <location>
        <begin position="128"/>
        <end position="202"/>
    </location>
</feature>
<proteinExistence type="predicted"/>
<evidence type="ECO:0000256" key="1">
    <source>
        <dbReference type="SAM" id="MobiDB-lite"/>
    </source>
</evidence>
<reference evidence="2 3" key="1">
    <citation type="journal article" date="2014" name="Genome Announc.">
        <title>Complete genome sequences of nine mycobacteriophages.</title>
        <authorList>
            <person name="Franceschelli J.J."/>
            <person name="Suarez C.A."/>
            <person name="Teran L."/>
            <person name="Raya R.R."/>
            <person name="Morbidoni H.R."/>
        </authorList>
    </citation>
    <scope>NUCLEOTIDE SEQUENCE [LARGE SCALE GENOMIC DNA]</scope>
</reference>
<dbReference type="KEGG" id="vg:18505962"/>
<keyword evidence="3" id="KW-1185">Reference proteome</keyword>
<feature type="compositionally biased region" description="Basic and acidic residues" evidence="1">
    <location>
        <begin position="174"/>
        <end position="184"/>
    </location>
</feature>
<organism evidence="2 3">
    <name type="scientific">Mycobacterium phage Julie1</name>
    <dbReference type="NCBI Taxonomy" id="1463812"/>
    <lineage>
        <taxon>Viruses</taxon>
        <taxon>Duplodnaviria</taxon>
        <taxon>Heunggongvirae</taxon>
        <taxon>Uroviricota</taxon>
        <taxon>Caudoviricetes</taxon>
        <taxon>Bclasvirinae</taxon>
        <taxon>Julieunavirus</taxon>
        <taxon>Julieunavirus julie1</taxon>
    </lineage>
</organism>
<dbReference type="RefSeq" id="YP_009009298.1">
    <property type="nucleotide sequence ID" value="NC_023600.1"/>
</dbReference>
<evidence type="ECO:0000313" key="3">
    <source>
        <dbReference type="Proteomes" id="UP000203096"/>
    </source>
</evidence>
<evidence type="ECO:0000313" key="2">
    <source>
        <dbReference type="EMBL" id="AHJ88598.1"/>
    </source>
</evidence>
<sequence length="202" mass="21366">MATITFTAQIPGTENAPVTRTSGTMPYVATVEGVTWHKTFAAAYAAAKGRQHAPGAKVYPVVPTAINGKIDGTEFTEGWGDIPAEAFTELVAAKLAPKAKKAKATAQIELPTEVEPAAEPEAEIVTETEAPEADVQAEAETEGAVPEPAPVADDADAKKAARRARRAERRLAKRATESPEDKAARLQARRERRAARKAAAAE</sequence>
<dbReference type="GeneID" id="18505962"/>
<protein>
    <submittedName>
        <fullName evidence="2">Uncharacterized protein</fullName>
    </submittedName>
</protein>
<gene>
    <name evidence="2" type="ORF">Jolie1_098</name>
</gene>
<accession>W8EK49</accession>
<feature type="compositionally biased region" description="Acidic residues" evidence="1">
    <location>
        <begin position="128"/>
        <end position="141"/>
    </location>
</feature>
<name>W8EK49_9CAUD</name>
<feature type="compositionally biased region" description="Basic residues" evidence="1">
    <location>
        <begin position="160"/>
        <end position="173"/>
    </location>
</feature>
<dbReference type="Proteomes" id="UP000203096">
    <property type="component" value="Segment"/>
</dbReference>